<evidence type="ECO:0000259" key="4">
    <source>
        <dbReference type="PROSITE" id="PS01124"/>
    </source>
</evidence>
<dbReference type="InterPro" id="IPR011256">
    <property type="entry name" value="Reg_factor_effector_dom_sf"/>
</dbReference>
<dbReference type="PROSITE" id="PS00041">
    <property type="entry name" value="HTH_ARAC_FAMILY_1"/>
    <property type="match status" value="1"/>
</dbReference>
<name>A0A923LKM6_9FIRM</name>
<reference evidence="5" key="1">
    <citation type="submission" date="2020-08" db="EMBL/GenBank/DDBJ databases">
        <title>Genome public.</title>
        <authorList>
            <person name="Liu C."/>
            <person name="Sun Q."/>
        </authorList>
    </citation>
    <scope>NUCLEOTIDE SEQUENCE</scope>
    <source>
        <strain evidence="5">NSJ-55</strain>
    </source>
</reference>
<dbReference type="AlphaFoldDB" id="A0A923LKM6"/>
<comment type="caution">
    <text evidence="5">The sequence shown here is derived from an EMBL/GenBank/DDBJ whole genome shotgun (WGS) entry which is preliminary data.</text>
</comment>
<dbReference type="PROSITE" id="PS01124">
    <property type="entry name" value="HTH_ARAC_FAMILY_2"/>
    <property type="match status" value="1"/>
</dbReference>
<proteinExistence type="predicted"/>
<evidence type="ECO:0000256" key="2">
    <source>
        <dbReference type="ARBA" id="ARBA00023125"/>
    </source>
</evidence>
<dbReference type="SUPFAM" id="SSF46689">
    <property type="entry name" value="Homeodomain-like"/>
    <property type="match status" value="2"/>
</dbReference>
<keyword evidence="2" id="KW-0238">DNA-binding</keyword>
<dbReference type="Gene3D" id="1.10.10.60">
    <property type="entry name" value="Homeodomain-like"/>
    <property type="match status" value="2"/>
</dbReference>
<keyword evidence="3" id="KW-0804">Transcription</keyword>
<dbReference type="GO" id="GO:0003700">
    <property type="term" value="F:DNA-binding transcription factor activity"/>
    <property type="evidence" value="ECO:0007669"/>
    <property type="project" value="InterPro"/>
</dbReference>
<dbReference type="PANTHER" id="PTHR47504">
    <property type="entry name" value="RIGHT ORIGIN-BINDING PROTEIN"/>
    <property type="match status" value="1"/>
</dbReference>
<organism evidence="5 6">
    <name type="scientific">Mediterraneibacter hominis</name>
    <dbReference type="NCBI Taxonomy" id="2763054"/>
    <lineage>
        <taxon>Bacteria</taxon>
        <taxon>Bacillati</taxon>
        <taxon>Bacillota</taxon>
        <taxon>Clostridia</taxon>
        <taxon>Lachnospirales</taxon>
        <taxon>Lachnospiraceae</taxon>
        <taxon>Mediterraneibacter</taxon>
    </lineage>
</organism>
<evidence type="ECO:0000256" key="1">
    <source>
        <dbReference type="ARBA" id="ARBA00023015"/>
    </source>
</evidence>
<accession>A0A923LKM6</accession>
<dbReference type="Pfam" id="PF12833">
    <property type="entry name" value="HTH_18"/>
    <property type="match status" value="1"/>
</dbReference>
<keyword evidence="1" id="KW-0805">Transcription regulation</keyword>
<dbReference type="SUPFAM" id="SSF55136">
    <property type="entry name" value="Probable bacterial effector-binding domain"/>
    <property type="match status" value="1"/>
</dbReference>
<dbReference type="EMBL" id="JACOPF010000003">
    <property type="protein sequence ID" value="MBC5690035.1"/>
    <property type="molecule type" value="Genomic_DNA"/>
</dbReference>
<dbReference type="PANTHER" id="PTHR47504:SF5">
    <property type="entry name" value="RIGHT ORIGIN-BINDING PROTEIN"/>
    <property type="match status" value="1"/>
</dbReference>
<dbReference type="InterPro" id="IPR029441">
    <property type="entry name" value="Cass2"/>
</dbReference>
<evidence type="ECO:0000313" key="6">
    <source>
        <dbReference type="Proteomes" id="UP000652477"/>
    </source>
</evidence>
<protein>
    <submittedName>
        <fullName evidence="5">AraC family transcriptional regulator</fullName>
    </submittedName>
</protein>
<dbReference type="InterPro" id="IPR018062">
    <property type="entry name" value="HTH_AraC-typ_CS"/>
</dbReference>
<dbReference type="InterPro" id="IPR009057">
    <property type="entry name" value="Homeodomain-like_sf"/>
</dbReference>
<dbReference type="SMART" id="SM00871">
    <property type="entry name" value="AraC_E_bind"/>
    <property type="match status" value="1"/>
</dbReference>
<evidence type="ECO:0000256" key="3">
    <source>
        <dbReference type="ARBA" id="ARBA00023163"/>
    </source>
</evidence>
<gene>
    <name evidence="5" type="ORF">H8S37_14045</name>
</gene>
<dbReference type="InterPro" id="IPR018060">
    <property type="entry name" value="HTH_AraC"/>
</dbReference>
<dbReference type="GO" id="GO:0043565">
    <property type="term" value="F:sequence-specific DNA binding"/>
    <property type="evidence" value="ECO:0007669"/>
    <property type="project" value="InterPro"/>
</dbReference>
<keyword evidence="6" id="KW-1185">Reference proteome</keyword>
<feature type="domain" description="HTH araC/xylS-type" evidence="4">
    <location>
        <begin position="8"/>
        <end position="106"/>
    </location>
</feature>
<dbReference type="Gene3D" id="3.20.80.10">
    <property type="entry name" value="Regulatory factor, effector binding domain"/>
    <property type="match status" value="1"/>
</dbReference>
<dbReference type="InterPro" id="IPR050959">
    <property type="entry name" value="MarA-like"/>
</dbReference>
<dbReference type="SMART" id="SM00342">
    <property type="entry name" value="HTH_ARAC"/>
    <property type="match status" value="1"/>
</dbReference>
<dbReference type="InterPro" id="IPR010499">
    <property type="entry name" value="AraC_E-bd"/>
</dbReference>
<dbReference type="RefSeq" id="WP_186876686.1">
    <property type="nucleotide sequence ID" value="NZ_JACOPF010000003.1"/>
</dbReference>
<sequence length="282" mass="32633">MDWIESWNQAVQYIEEHLTEEIDYREAAHICCCSVYHFQRMFAYMAGISLSEYIRRRKMSLAAIDLQDKSTKIIDVAFKYGYSSPTAFNRAFQSVHSIAPSAMRKEGVSIRFYSPITFKITIKGVEEMNYRMEKKEAFCITGVVKPLRRKLEENMKIVPQMWDSVVKDGTIAKLCSNMEPEKKGILGVSICNDQEEWRYMIAIAGEKTLSGMEAYEVPAHTWAVFTGKGVCPQAIQELEKQIYTEWLPSSGYEYDFGPDVEWYLNPDPKKAEFEVWVPVKKK</sequence>
<evidence type="ECO:0000313" key="5">
    <source>
        <dbReference type="EMBL" id="MBC5690035.1"/>
    </source>
</evidence>
<dbReference type="Pfam" id="PF14526">
    <property type="entry name" value="Cass2"/>
    <property type="match status" value="1"/>
</dbReference>
<dbReference type="Proteomes" id="UP000652477">
    <property type="component" value="Unassembled WGS sequence"/>
</dbReference>